<reference evidence="10" key="1">
    <citation type="submission" date="2020-07" db="EMBL/GenBank/DDBJ databases">
        <title>Multicomponent nature underlies the extraordinary mechanical properties of spider dragline silk.</title>
        <authorList>
            <person name="Kono N."/>
            <person name="Nakamura H."/>
            <person name="Mori M."/>
            <person name="Yoshida Y."/>
            <person name="Ohtoshi R."/>
            <person name="Malay A.D."/>
            <person name="Moran D.A.P."/>
            <person name="Tomita M."/>
            <person name="Numata K."/>
            <person name="Arakawa K."/>
        </authorList>
    </citation>
    <scope>NUCLEOTIDE SEQUENCE</scope>
</reference>
<evidence type="ECO:0000256" key="6">
    <source>
        <dbReference type="ARBA" id="ARBA00023242"/>
    </source>
</evidence>
<dbReference type="GO" id="GO:0006364">
    <property type="term" value="P:rRNA processing"/>
    <property type="evidence" value="ECO:0007669"/>
    <property type="project" value="UniProtKB-KW"/>
</dbReference>
<sequence length="504" mass="56793">MTEFKSLEIFESPQTVQTEDNIYWENLGFPNTFKEFGAIDFVDFSPKEPYNVAVTCGAKVQLYSTFSNEALPTLKRFKEEAYGGVFRKDGNLLVAGSKDGWLRLYDVPRHRLLRTFTGHGGATHRCAFVPDYVHMLSFSDDKTVALWDIPTEKKLKSFEEHKDYIRAGAISQSSQDIFISGSYDHTVKMYDIRTGSSVMSVDHESPVDSVLIFPSGGLFISAGGTSLKVWDPVAGRMLAHVIPHHKAITSLCFASNGRRLMSASLDRHVKIYDITSYEVVHTLTYPSPILSVAVAHDDKAVAVGMADGIFSLRQMKTPKPPEESKQKKNLYHRYRLYDTDIKLTDDTIFVPEKTRKKYRKYEVYLRSFQSSKALNSVLGGGGKSPEVTISVIMELIRRGCIRAAMAEREGESLVVLLKFVTKYIGDPRYMRVLIDVGLILLELYGPKFGNPEIRKMFQSLSQAVDDQILYLKEMEEIQAVIQTILVSTYSGEDTEEILMSSGIL</sequence>
<keyword evidence="3" id="KW-0698">rRNA processing</keyword>
<dbReference type="Pfam" id="PF00400">
    <property type="entry name" value="WD40"/>
    <property type="match status" value="5"/>
</dbReference>
<dbReference type="InterPro" id="IPR018983">
    <property type="entry name" value="U3_snoRNA-assocProt_15_C"/>
</dbReference>
<organism evidence="10 11">
    <name type="scientific">Trichonephila clavata</name>
    <name type="common">Joro spider</name>
    <name type="synonym">Nephila clavata</name>
    <dbReference type="NCBI Taxonomy" id="2740835"/>
    <lineage>
        <taxon>Eukaryota</taxon>
        <taxon>Metazoa</taxon>
        <taxon>Ecdysozoa</taxon>
        <taxon>Arthropoda</taxon>
        <taxon>Chelicerata</taxon>
        <taxon>Arachnida</taxon>
        <taxon>Araneae</taxon>
        <taxon>Araneomorphae</taxon>
        <taxon>Entelegynae</taxon>
        <taxon>Araneoidea</taxon>
        <taxon>Nephilidae</taxon>
        <taxon>Trichonephila</taxon>
    </lineage>
</organism>
<dbReference type="InterPro" id="IPR001680">
    <property type="entry name" value="WD40_rpt"/>
</dbReference>
<comment type="function">
    <text evidence="7">Ribosome biogenesis factor. Involved in nucleolar processing of pre-18S ribosomal RNA. Required for optimal pre-ribosomal RNA transcription by RNA polymerase I. Part of the small subunit (SSU) processome, first precursor of the small eukaryotic ribosomal subunit. During the assembly of the SSU processome in the nucleolus, many ribosome biogenesis factors, an RNA chaperone and ribosomal proteins associate with the nascent pre-rRNA and work in concert to generate RNA folding, modifications, rearrangements and cleavage as well as targeted degradation of pre-ribosomal RNA by the RNA exosome.</text>
</comment>
<dbReference type="Proteomes" id="UP000887116">
    <property type="component" value="Unassembled WGS sequence"/>
</dbReference>
<evidence type="ECO:0000256" key="1">
    <source>
        <dbReference type="ARBA" id="ARBA00004604"/>
    </source>
</evidence>
<dbReference type="PANTHER" id="PTHR19924">
    <property type="entry name" value="UTP15 U3 SMALL NUCLEOLAR RNA-ASSOCIATED PROTEIN 15 FAMILY MEMBER"/>
    <property type="match status" value="1"/>
</dbReference>
<feature type="repeat" description="WD" evidence="8">
    <location>
        <begin position="116"/>
        <end position="157"/>
    </location>
</feature>
<dbReference type="SUPFAM" id="SSF50978">
    <property type="entry name" value="WD40 repeat-like"/>
    <property type="match status" value="1"/>
</dbReference>
<keyword evidence="11" id="KW-1185">Reference proteome</keyword>
<dbReference type="InterPro" id="IPR036322">
    <property type="entry name" value="WD40_repeat_dom_sf"/>
</dbReference>
<feature type="repeat" description="WD" evidence="8">
    <location>
        <begin position="158"/>
        <end position="200"/>
    </location>
</feature>
<evidence type="ECO:0000259" key="9">
    <source>
        <dbReference type="Pfam" id="PF09384"/>
    </source>
</evidence>
<evidence type="ECO:0000256" key="3">
    <source>
        <dbReference type="ARBA" id="ARBA00022552"/>
    </source>
</evidence>
<evidence type="ECO:0000256" key="8">
    <source>
        <dbReference type="PROSITE-ProRule" id="PRU00221"/>
    </source>
</evidence>
<accession>A0A8X6H3T7</accession>
<dbReference type="OrthoDB" id="431715at2759"/>
<evidence type="ECO:0000313" key="11">
    <source>
        <dbReference type="Proteomes" id="UP000887116"/>
    </source>
</evidence>
<dbReference type="AlphaFoldDB" id="A0A8X6H3T7"/>
<evidence type="ECO:0000256" key="4">
    <source>
        <dbReference type="ARBA" id="ARBA00022574"/>
    </source>
</evidence>
<evidence type="ECO:0000313" key="10">
    <source>
        <dbReference type="EMBL" id="GFQ79209.1"/>
    </source>
</evidence>
<dbReference type="Gene3D" id="2.130.10.10">
    <property type="entry name" value="YVTN repeat-like/Quinoprotein amine dehydrogenase"/>
    <property type="match status" value="2"/>
</dbReference>
<keyword evidence="5" id="KW-0677">Repeat</keyword>
<dbReference type="CDD" id="cd00200">
    <property type="entry name" value="WD40"/>
    <property type="match status" value="1"/>
</dbReference>
<dbReference type="PROSITE" id="PS50082">
    <property type="entry name" value="WD_REPEATS_2"/>
    <property type="match status" value="3"/>
</dbReference>
<name>A0A8X6H3T7_TRICU</name>
<dbReference type="SMART" id="SM00320">
    <property type="entry name" value="WD40"/>
    <property type="match status" value="6"/>
</dbReference>
<evidence type="ECO:0000256" key="2">
    <source>
        <dbReference type="ARBA" id="ARBA00018260"/>
    </source>
</evidence>
<protein>
    <recommendedName>
        <fullName evidence="2">U3 small nucleolar RNA-associated protein 15 homolog</fullName>
    </recommendedName>
</protein>
<dbReference type="EMBL" id="BMAO01012124">
    <property type="protein sequence ID" value="GFQ79209.1"/>
    <property type="molecule type" value="Genomic_DNA"/>
</dbReference>
<dbReference type="Pfam" id="PF09384">
    <property type="entry name" value="UTP15_C"/>
    <property type="match status" value="1"/>
</dbReference>
<gene>
    <name evidence="10" type="primary">UTP15</name>
    <name evidence="10" type="ORF">TNCT_206021</name>
</gene>
<dbReference type="PROSITE" id="PS50294">
    <property type="entry name" value="WD_REPEATS_REGION"/>
    <property type="match status" value="2"/>
</dbReference>
<dbReference type="GO" id="GO:0045943">
    <property type="term" value="P:positive regulation of transcription by RNA polymerase I"/>
    <property type="evidence" value="ECO:0007669"/>
    <property type="project" value="TreeGrafter"/>
</dbReference>
<feature type="domain" description="U3 small nucleolar RNA-associated protein 15 C-terminal" evidence="9">
    <location>
        <begin position="344"/>
        <end position="484"/>
    </location>
</feature>
<keyword evidence="4 8" id="KW-0853">WD repeat</keyword>
<dbReference type="PANTHER" id="PTHR19924:SF26">
    <property type="entry name" value="U3 SMALL NUCLEOLAR RNA-ASSOCIATED PROTEIN 15 HOMOLOG"/>
    <property type="match status" value="1"/>
</dbReference>
<comment type="subcellular location">
    <subcellularLocation>
        <location evidence="1">Nucleus</location>
        <location evidence="1">Nucleolus</location>
    </subcellularLocation>
</comment>
<comment type="caution">
    <text evidence="10">The sequence shown here is derived from an EMBL/GenBank/DDBJ whole genome shotgun (WGS) entry which is preliminary data.</text>
</comment>
<dbReference type="GO" id="GO:0005730">
    <property type="term" value="C:nucleolus"/>
    <property type="evidence" value="ECO:0007669"/>
    <property type="project" value="UniProtKB-SubCell"/>
</dbReference>
<dbReference type="InterPro" id="IPR015943">
    <property type="entry name" value="WD40/YVTN_repeat-like_dom_sf"/>
</dbReference>
<evidence type="ECO:0000256" key="7">
    <source>
        <dbReference type="ARBA" id="ARBA00045437"/>
    </source>
</evidence>
<keyword evidence="6" id="KW-0539">Nucleus</keyword>
<proteinExistence type="predicted"/>
<feature type="repeat" description="WD" evidence="8">
    <location>
        <begin position="241"/>
        <end position="282"/>
    </location>
</feature>
<evidence type="ECO:0000256" key="5">
    <source>
        <dbReference type="ARBA" id="ARBA00022737"/>
    </source>
</evidence>